<dbReference type="PANTHER" id="PTHR30457:SF0">
    <property type="entry name" value="PHOSPHATASE, PUTATIVE (AFU_ORTHOLOGUE AFUA_4G01070)-RELATED"/>
    <property type="match status" value="1"/>
</dbReference>
<keyword evidence="5" id="KW-0547">Nucleotide-binding</keyword>
<feature type="binding site" evidence="5">
    <location>
        <position position="13"/>
    </location>
    <ligand>
        <name>a divalent metal cation</name>
        <dbReference type="ChEBI" id="CHEBI:60240"/>
    </ligand>
</feature>
<dbReference type="InterPro" id="IPR030048">
    <property type="entry name" value="SurE"/>
</dbReference>
<gene>
    <name evidence="5 7" type="primary">surE</name>
    <name evidence="7" type="ORF">O6P32_07530</name>
</gene>
<dbReference type="EC" id="3.1.3.5" evidence="5"/>
<dbReference type="InterPro" id="IPR002828">
    <property type="entry name" value="SurE-like_Pase/nucleotidase"/>
</dbReference>
<dbReference type="InterPro" id="IPR036523">
    <property type="entry name" value="SurE-like_sf"/>
</dbReference>
<comment type="caution">
    <text evidence="7">The sequence shown here is derived from an EMBL/GenBank/DDBJ whole genome shotgun (WGS) entry which is preliminary data.</text>
</comment>
<comment type="similarity">
    <text evidence="2 5">Belongs to the SurE nucleotidase family.</text>
</comment>
<protein>
    <recommendedName>
        <fullName evidence="5">5'-nucleotidase SurE</fullName>
        <ecNumber evidence="5">3.1.3.5</ecNumber>
    </recommendedName>
    <alternativeName>
        <fullName evidence="5">Nucleoside 5'-monophosphate phosphohydrolase</fullName>
    </alternativeName>
</protein>
<accession>A0ABT4PHQ2</accession>
<dbReference type="SUPFAM" id="SSF64167">
    <property type="entry name" value="SurE-like"/>
    <property type="match status" value="1"/>
</dbReference>
<evidence type="ECO:0000256" key="5">
    <source>
        <dbReference type="HAMAP-Rule" id="MF_00060"/>
    </source>
</evidence>
<proteinExistence type="inferred from homology"/>
<comment type="cofactor">
    <cofactor evidence="5">
        <name>a divalent metal cation</name>
        <dbReference type="ChEBI" id="CHEBI:60240"/>
    </cofactor>
    <text evidence="5">Binds 1 divalent metal cation per subunit.</text>
</comment>
<evidence type="ECO:0000313" key="8">
    <source>
        <dbReference type="Proteomes" id="UP001141933"/>
    </source>
</evidence>
<keyword evidence="3 5" id="KW-0479">Metal-binding</keyword>
<dbReference type="HAMAP" id="MF_00060">
    <property type="entry name" value="SurE"/>
    <property type="match status" value="1"/>
</dbReference>
<organism evidence="7 8">
    <name type="scientific">Phocaeicola acetigenes</name>
    <dbReference type="NCBI Taxonomy" id="3016083"/>
    <lineage>
        <taxon>Bacteria</taxon>
        <taxon>Pseudomonadati</taxon>
        <taxon>Bacteroidota</taxon>
        <taxon>Bacteroidia</taxon>
        <taxon>Bacteroidales</taxon>
        <taxon>Bacteroidaceae</taxon>
        <taxon>Phocaeicola</taxon>
    </lineage>
</organism>
<feature type="domain" description="Survival protein SurE-like phosphatase/nucleotidase" evidence="6">
    <location>
        <begin position="9"/>
        <end position="190"/>
    </location>
</feature>
<evidence type="ECO:0000256" key="1">
    <source>
        <dbReference type="ARBA" id="ARBA00000815"/>
    </source>
</evidence>
<dbReference type="EMBL" id="JAPZVM010000004">
    <property type="protein sequence ID" value="MCZ8372558.1"/>
    <property type="molecule type" value="Genomic_DNA"/>
</dbReference>
<evidence type="ECO:0000256" key="2">
    <source>
        <dbReference type="ARBA" id="ARBA00011062"/>
    </source>
</evidence>
<feature type="binding site" evidence="5">
    <location>
        <position position="100"/>
    </location>
    <ligand>
        <name>a divalent metal cation</name>
        <dbReference type="ChEBI" id="CHEBI:60240"/>
    </ligand>
</feature>
<reference evidence="7" key="1">
    <citation type="submission" date="2022-12" db="EMBL/GenBank/DDBJ databases">
        <title>Phocaeicola acetigenes sp. nov., isolated feces from a healthy human.</title>
        <authorList>
            <person name="Do H."/>
            <person name="Ha Y.B."/>
            <person name="Kim J.-S."/>
            <person name="Suh M.K."/>
            <person name="Kim H.S."/>
            <person name="Lee J.-S."/>
        </authorList>
    </citation>
    <scope>NUCLEOTIDE SEQUENCE</scope>
    <source>
        <strain evidence="7">KGMB11183</strain>
    </source>
</reference>
<evidence type="ECO:0000259" key="6">
    <source>
        <dbReference type="Pfam" id="PF01975"/>
    </source>
</evidence>
<comment type="function">
    <text evidence="5">Nucleotidase that shows phosphatase activity on nucleoside 5'-monophosphates.</text>
</comment>
<dbReference type="NCBIfam" id="NF001492">
    <property type="entry name" value="PRK00346.2-2"/>
    <property type="match status" value="1"/>
</dbReference>
<dbReference type="PANTHER" id="PTHR30457">
    <property type="entry name" value="5'-NUCLEOTIDASE SURE"/>
    <property type="match status" value="1"/>
</dbReference>
<dbReference type="Gene3D" id="3.40.1210.10">
    <property type="entry name" value="Survival protein SurE-like phosphatase/nucleotidase"/>
    <property type="match status" value="1"/>
</dbReference>
<feature type="binding site" evidence="5">
    <location>
        <position position="14"/>
    </location>
    <ligand>
        <name>a divalent metal cation</name>
        <dbReference type="ChEBI" id="CHEBI:60240"/>
    </ligand>
</feature>
<keyword evidence="5" id="KW-0963">Cytoplasm</keyword>
<dbReference type="Proteomes" id="UP001141933">
    <property type="component" value="Unassembled WGS sequence"/>
</dbReference>
<comment type="subcellular location">
    <subcellularLocation>
        <location evidence="5">Cytoplasm</location>
    </subcellularLocation>
</comment>
<sequence>MAKERPLLLLSNDDGFNAKGIRELIKALRPVADLVVVAPDGPRSGSSGAITSVQPLQYSLIQQEPGLFIYKCTGTPVDCIKLALFDIVTRVPSMVIGGINHGDNSSVNVHYSGTMGVVIEGCLKGIPSVGFSLCNHAADADFSPVLPYVRSIVEKVLEKGLPNGTCLNVNFPDTAEIKGVRVCRQTNGVWINEFVKTENPRGGHSFWLTGDYCNLEVGAEATDHWALDNGYVAITPTKVDVTDYKLMEELKTWNL</sequence>
<evidence type="ECO:0000256" key="3">
    <source>
        <dbReference type="ARBA" id="ARBA00022723"/>
    </source>
</evidence>
<dbReference type="Pfam" id="PF01975">
    <property type="entry name" value="SurE"/>
    <property type="match status" value="1"/>
</dbReference>
<evidence type="ECO:0000256" key="4">
    <source>
        <dbReference type="ARBA" id="ARBA00022801"/>
    </source>
</evidence>
<evidence type="ECO:0000313" key="7">
    <source>
        <dbReference type="EMBL" id="MCZ8372558.1"/>
    </source>
</evidence>
<keyword evidence="8" id="KW-1185">Reference proteome</keyword>
<dbReference type="RefSeq" id="WP_269877759.1">
    <property type="nucleotide sequence ID" value="NZ_JAPZVM010000004.1"/>
</dbReference>
<feature type="binding site" evidence="5">
    <location>
        <position position="44"/>
    </location>
    <ligand>
        <name>a divalent metal cation</name>
        <dbReference type="ChEBI" id="CHEBI:60240"/>
    </ligand>
</feature>
<keyword evidence="4 5" id="KW-0378">Hydrolase</keyword>
<name>A0ABT4PHQ2_9BACT</name>
<dbReference type="GO" id="GO:0008254">
    <property type="term" value="F:3'-nucleotidase activity"/>
    <property type="evidence" value="ECO:0007669"/>
    <property type="project" value="UniProtKB-EC"/>
</dbReference>
<dbReference type="NCBIfam" id="TIGR00087">
    <property type="entry name" value="surE"/>
    <property type="match status" value="1"/>
</dbReference>
<comment type="catalytic activity">
    <reaction evidence="1 5">
        <text>a ribonucleoside 5'-phosphate + H2O = a ribonucleoside + phosphate</text>
        <dbReference type="Rhea" id="RHEA:12484"/>
        <dbReference type="ChEBI" id="CHEBI:15377"/>
        <dbReference type="ChEBI" id="CHEBI:18254"/>
        <dbReference type="ChEBI" id="CHEBI:43474"/>
        <dbReference type="ChEBI" id="CHEBI:58043"/>
        <dbReference type="EC" id="3.1.3.5"/>
    </reaction>
</comment>